<keyword evidence="5" id="KW-0472">Membrane</keyword>
<keyword evidence="8" id="KW-1185">Reference proteome</keyword>
<evidence type="ECO:0000256" key="4">
    <source>
        <dbReference type="PROSITE-ProRule" id="PRU00134"/>
    </source>
</evidence>
<keyword evidence="5" id="KW-0812">Transmembrane</keyword>
<dbReference type="PROSITE" id="PS50865">
    <property type="entry name" value="ZF_MYND_2"/>
    <property type="match status" value="2"/>
</dbReference>
<dbReference type="Gene3D" id="6.10.140.2220">
    <property type="match status" value="2"/>
</dbReference>
<protein>
    <recommendedName>
        <fullName evidence="6">MYND-type domain-containing protein</fullName>
    </recommendedName>
</protein>
<proteinExistence type="predicted"/>
<dbReference type="PANTHER" id="PTHR12298">
    <property type="entry name" value="PCDC2 PROGRAMMED CELL DEATH PROTEIN 2 -RELATED"/>
    <property type="match status" value="1"/>
</dbReference>
<feature type="domain" description="MYND-type" evidence="6">
    <location>
        <begin position="221"/>
        <end position="257"/>
    </location>
</feature>
<dbReference type="PANTHER" id="PTHR12298:SF4">
    <property type="entry name" value="PROGRAMMED CELL DEATH PROTEIN 2"/>
    <property type="match status" value="1"/>
</dbReference>
<evidence type="ECO:0000313" key="8">
    <source>
        <dbReference type="Proteomes" id="UP001603857"/>
    </source>
</evidence>
<dbReference type="InterPro" id="IPR002893">
    <property type="entry name" value="Znf_MYND"/>
</dbReference>
<feature type="transmembrane region" description="Helical" evidence="5">
    <location>
        <begin position="43"/>
        <end position="59"/>
    </location>
</feature>
<reference evidence="7 8" key="1">
    <citation type="submission" date="2024-08" db="EMBL/GenBank/DDBJ databases">
        <title>Insights into the chromosomal genome structure of Flemingia macrophylla.</title>
        <authorList>
            <person name="Ding Y."/>
            <person name="Zhao Y."/>
            <person name="Bi W."/>
            <person name="Wu M."/>
            <person name="Zhao G."/>
            <person name="Gong Y."/>
            <person name="Li W."/>
            <person name="Zhang P."/>
        </authorList>
    </citation>
    <scope>NUCLEOTIDE SEQUENCE [LARGE SCALE GENOMIC DNA]</scope>
    <source>
        <strain evidence="7">DYQJB</strain>
        <tissue evidence="7">Leaf</tissue>
    </source>
</reference>
<keyword evidence="1" id="KW-0479">Metal-binding</keyword>
<gene>
    <name evidence="7" type="ORF">Fmac_020507</name>
</gene>
<evidence type="ECO:0000256" key="3">
    <source>
        <dbReference type="ARBA" id="ARBA00022833"/>
    </source>
</evidence>
<evidence type="ECO:0000256" key="2">
    <source>
        <dbReference type="ARBA" id="ARBA00022771"/>
    </source>
</evidence>
<dbReference type="Pfam" id="PF01753">
    <property type="entry name" value="zf-MYND"/>
    <property type="match status" value="2"/>
</dbReference>
<dbReference type="AlphaFoldDB" id="A0ABD1LW07"/>
<feature type="domain" description="MYND-type" evidence="6">
    <location>
        <begin position="119"/>
        <end position="156"/>
    </location>
</feature>
<sequence>MPFYVMASLDLNWLLGLLGLGENIKKTEANISDDNTKNWRQHFVLWLSIVIVGIWWWLLKLLEEDRESNPNGNEVDQEEEMDHPSDELNHFFEFHHEEQEHLGDELSYYFDDGRRNNGCTLCGNFSTTRCSRCKAARYCSMKCQIIHWRSGHKYECSEPENTDDEARPTRDDGISKLFEISEKESTPNGSDVDDGVNWSLESNVGVKEPSGSDDVNNFHGCEVCGSPSTTTCSRCKTVKYCSVRCLIKDWRWHKNRCIIRDVDSATVERTHRDVGLIENSYEEEENSQSSAPLALEFHPGFHTFLLFSSKLQFSLSFAYNLINCKCFSPYWLITLYVQFQPLISC</sequence>
<comment type="caution">
    <text evidence="7">The sequence shown here is derived from an EMBL/GenBank/DDBJ whole genome shotgun (WGS) entry which is preliminary data.</text>
</comment>
<dbReference type="EMBL" id="JBGMDY010000007">
    <property type="protein sequence ID" value="KAL2327080.1"/>
    <property type="molecule type" value="Genomic_DNA"/>
</dbReference>
<name>A0ABD1LW07_9FABA</name>
<organism evidence="7 8">
    <name type="scientific">Flemingia macrophylla</name>
    <dbReference type="NCBI Taxonomy" id="520843"/>
    <lineage>
        <taxon>Eukaryota</taxon>
        <taxon>Viridiplantae</taxon>
        <taxon>Streptophyta</taxon>
        <taxon>Embryophyta</taxon>
        <taxon>Tracheophyta</taxon>
        <taxon>Spermatophyta</taxon>
        <taxon>Magnoliopsida</taxon>
        <taxon>eudicotyledons</taxon>
        <taxon>Gunneridae</taxon>
        <taxon>Pentapetalae</taxon>
        <taxon>rosids</taxon>
        <taxon>fabids</taxon>
        <taxon>Fabales</taxon>
        <taxon>Fabaceae</taxon>
        <taxon>Papilionoideae</taxon>
        <taxon>50 kb inversion clade</taxon>
        <taxon>NPAAA clade</taxon>
        <taxon>indigoferoid/millettioid clade</taxon>
        <taxon>Phaseoleae</taxon>
        <taxon>Flemingia</taxon>
    </lineage>
</organism>
<evidence type="ECO:0000313" key="7">
    <source>
        <dbReference type="EMBL" id="KAL2327080.1"/>
    </source>
</evidence>
<keyword evidence="2 4" id="KW-0863">Zinc-finger</keyword>
<dbReference type="SUPFAM" id="SSF144232">
    <property type="entry name" value="HIT/MYND zinc finger-like"/>
    <property type="match status" value="2"/>
</dbReference>
<dbReference type="Proteomes" id="UP001603857">
    <property type="component" value="Unassembled WGS sequence"/>
</dbReference>
<evidence type="ECO:0000256" key="1">
    <source>
        <dbReference type="ARBA" id="ARBA00022723"/>
    </source>
</evidence>
<dbReference type="GO" id="GO:0008270">
    <property type="term" value="F:zinc ion binding"/>
    <property type="evidence" value="ECO:0007669"/>
    <property type="project" value="UniProtKB-KW"/>
</dbReference>
<evidence type="ECO:0000256" key="5">
    <source>
        <dbReference type="SAM" id="Phobius"/>
    </source>
</evidence>
<dbReference type="PROSITE" id="PS01360">
    <property type="entry name" value="ZF_MYND_1"/>
    <property type="match status" value="1"/>
</dbReference>
<keyword evidence="5" id="KW-1133">Transmembrane helix</keyword>
<dbReference type="FunFam" id="6.10.140.2220:FF:000006">
    <property type="entry name" value="Ubiquitin carboxyl-terminal hydrolase 15"/>
    <property type="match status" value="1"/>
</dbReference>
<evidence type="ECO:0000259" key="6">
    <source>
        <dbReference type="PROSITE" id="PS50865"/>
    </source>
</evidence>
<accession>A0ABD1LW07</accession>
<keyword evidence="3" id="KW-0862">Zinc</keyword>